<keyword evidence="2" id="KW-1185">Reference proteome</keyword>
<comment type="caution">
    <text evidence="1">The sequence shown here is derived from an EMBL/GenBank/DDBJ whole genome shotgun (WGS) entry which is preliminary data.</text>
</comment>
<sequence>MKKSITMGIIYQLFYTEYVNGKDTTNGMVMRVMSYDLQSKRMTKLADIPYTSQYPLSVVSLMDNKIYYSADVQDRGDQLFSYDLQSKKTQQLSNELFAINYIVPTTKTGPIILAAVKKGERVLKTVLYNKQNHKLEFMDDKDLDSNTWAVSYNTEANKTYLARFSENEREKQRNISNKQQKAMVPPDYTVVELNNETKQERPIISLKKEQIISLSSTGNQLFLITSPSINRPPIEYSLVDSKTGERRKLDLPISSRSDVYLSHDAKGIYYLGSTSKQDFNKGRGIYYYDFATKKIEPVFLQENGFTNNFMLVSRE</sequence>
<organism evidence="1 2">
    <name type="scientific">Brevibacillus halotolerans</name>
    <dbReference type="NCBI Taxonomy" id="1507437"/>
    <lineage>
        <taxon>Bacteria</taxon>
        <taxon>Bacillati</taxon>
        <taxon>Bacillota</taxon>
        <taxon>Bacilli</taxon>
        <taxon>Bacillales</taxon>
        <taxon>Paenibacillaceae</taxon>
        <taxon>Brevibacillus</taxon>
    </lineage>
</organism>
<dbReference type="RefSeq" id="WP_258417453.1">
    <property type="nucleotide sequence ID" value="NZ_JAPTNG010000008.1"/>
</dbReference>
<dbReference type="EMBL" id="JAPTNG010000008">
    <property type="protein sequence ID" value="MCZ0831475.1"/>
    <property type="molecule type" value="Genomic_DNA"/>
</dbReference>
<evidence type="ECO:0000313" key="1">
    <source>
        <dbReference type="EMBL" id="MCZ0831475.1"/>
    </source>
</evidence>
<evidence type="ECO:0008006" key="3">
    <source>
        <dbReference type="Google" id="ProtNLM"/>
    </source>
</evidence>
<proteinExistence type="predicted"/>
<evidence type="ECO:0000313" key="2">
    <source>
        <dbReference type="Proteomes" id="UP001067708"/>
    </source>
</evidence>
<accession>A0ABT4HXE4</accession>
<dbReference type="Proteomes" id="UP001067708">
    <property type="component" value="Unassembled WGS sequence"/>
</dbReference>
<protein>
    <recommendedName>
        <fullName evidence="3">S9 family peptidase</fullName>
    </recommendedName>
</protein>
<gene>
    <name evidence="1" type="ORF">O0535_11990</name>
</gene>
<dbReference type="SUPFAM" id="SSF69304">
    <property type="entry name" value="Tricorn protease N-terminal domain"/>
    <property type="match status" value="1"/>
</dbReference>
<reference evidence="1" key="1">
    <citation type="submission" date="2022-09" db="EMBL/GenBank/DDBJ databases">
        <title>Genome analysis and characterization of larvicidal activity of Brevibacillus strains.</title>
        <authorList>
            <person name="Patrusheva E.V."/>
            <person name="Izotova A.O."/>
            <person name="Toshchakov S.V."/>
            <person name="Sineoky S.P."/>
        </authorList>
    </citation>
    <scope>NUCLEOTIDE SEQUENCE</scope>
    <source>
        <strain evidence="1">VKPM_B-13244</strain>
    </source>
</reference>
<name>A0ABT4HXE4_9BACL</name>